<evidence type="ECO:0000313" key="11">
    <source>
        <dbReference type="EMBL" id="ELY38800.1"/>
    </source>
</evidence>
<dbReference type="Gene3D" id="1.10.3720.10">
    <property type="entry name" value="MetI-like"/>
    <property type="match status" value="1"/>
</dbReference>
<dbReference type="GO" id="GO:0005886">
    <property type="term" value="C:plasma membrane"/>
    <property type="evidence" value="ECO:0007669"/>
    <property type="project" value="UniProtKB-SubCell"/>
</dbReference>
<dbReference type="HOGENOM" id="CLU_016047_3_0_2"/>
<feature type="transmembrane region" description="Helical" evidence="8">
    <location>
        <begin position="112"/>
        <end position="136"/>
    </location>
</feature>
<dbReference type="PANTHER" id="PTHR43848">
    <property type="entry name" value="PUTRESCINE TRANSPORT SYSTEM PERMEASE PROTEIN POTI"/>
    <property type="match status" value="1"/>
</dbReference>
<sequence>MNRISAPIERFIHSYGSILGRVTMVLVLIGLWAPIALVAFMSFAEGGVLTFPPDGLTTHWYRDFLGNGSAIQSIITTLQVSLIVTPITVSLATVFSYGISRYEFRGKGLTQIAISLPLIVPLVVTGIALTLFFGFLNLGSGYFAVVVSHVVRTLPFAALIILPTFLTFDTRLEEASQDLGATEIETFFKVTLPNTFPGLVAGGLLAFTISFNEFVYTYFVAGTGTETMPLYLWNQIQFSATPEVNVLSVIFLLVAIATVLIAVLFTNVERITTQT</sequence>
<dbReference type="InterPro" id="IPR035906">
    <property type="entry name" value="MetI-like_sf"/>
</dbReference>
<keyword evidence="7 8" id="KW-0472">Membrane</keyword>
<dbReference type="PANTHER" id="PTHR43848:SF2">
    <property type="entry name" value="PUTRESCINE TRANSPORT SYSTEM PERMEASE PROTEIN POTI"/>
    <property type="match status" value="1"/>
</dbReference>
<feature type="transmembrane region" description="Helical" evidence="8">
    <location>
        <begin position="142"/>
        <end position="166"/>
    </location>
</feature>
<comment type="subcellular location">
    <subcellularLocation>
        <location evidence="1 8">Cell membrane</location>
        <topology evidence="1 8">Multi-pass membrane protein</topology>
    </subcellularLocation>
</comment>
<proteinExistence type="inferred from homology"/>
<dbReference type="GO" id="GO:0055085">
    <property type="term" value="P:transmembrane transport"/>
    <property type="evidence" value="ECO:0007669"/>
    <property type="project" value="InterPro"/>
</dbReference>
<dbReference type="eggNOG" id="arCOG00162">
    <property type="taxonomic scope" value="Archaea"/>
</dbReference>
<dbReference type="KEGG" id="hje:HacjB3_18473"/>
<keyword evidence="5 8" id="KW-0812">Transmembrane</keyword>
<feature type="domain" description="ABC transmembrane type-1" evidence="9">
    <location>
        <begin position="74"/>
        <end position="265"/>
    </location>
</feature>
<dbReference type="SUPFAM" id="SSF161098">
    <property type="entry name" value="MetI-like"/>
    <property type="match status" value="1"/>
</dbReference>
<accession>D8JCD0</accession>
<reference evidence="10 12" key="1">
    <citation type="journal article" date="2010" name="J. Bacteriol.">
        <title>Complete genome sequence of Halalkalicoccus jeotgali B3(T), an extremely halophilic archaeon.</title>
        <authorList>
            <person name="Roh S.W."/>
            <person name="Nam Y.D."/>
            <person name="Nam S.H."/>
            <person name="Choi S.H."/>
            <person name="Park H.S."/>
            <person name="Bae J.W."/>
        </authorList>
    </citation>
    <scope>NUCLEOTIDE SEQUENCE [LARGE SCALE GENOMIC DNA]</scope>
    <source>
        <strain evidence="10">B3</strain>
        <strain evidence="12">DSM 18796 / CECT 7217 / JCM 14584 / KCTC 4019 / B3</strain>
        <plasmid evidence="12">2</plasmid>
    </source>
</reference>
<evidence type="ECO:0000313" key="13">
    <source>
        <dbReference type="Proteomes" id="UP000011645"/>
    </source>
</evidence>
<name>D8JCD0_HALJB</name>
<keyword evidence="4" id="KW-1003">Cell membrane</keyword>
<dbReference type="CDD" id="cd06261">
    <property type="entry name" value="TM_PBP2"/>
    <property type="match status" value="1"/>
</dbReference>
<dbReference type="InterPro" id="IPR051789">
    <property type="entry name" value="Bact_Polyamine_Transport"/>
</dbReference>
<protein>
    <submittedName>
        <fullName evidence="10">Binding-protein-dependent transport systems inner membrane component</fullName>
    </submittedName>
</protein>
<feature type="transmembrane region" description="Helical" evidence="8">
    <location>
        <begin position="70"/>
        <end position="100"/>
    </location>
</feature>
<evidence type="ECO:0000256" key="8">
    <source>
        <dbReference type="RuleBase" id="RU363032"/>
    </source>
</evidence>
<evidence type="ECO:0000256" key="5">
    <source>
        <dbReference type="ARBA" id="ARBA00022692"/>
    </source>
</evidence>
<dbReference type="InterPro" id="IPR000515">
    <property type="entry name" value="MetI-like"/>
</dbReference>
<evidence type="ECO:0000256" key="2">
    <source>
        <dbReference type="ARBA" id="ARBA00007069"/>
    </source>
</evidence>
<feature type="transmembrane region" description="Helical" evidence="8">
    <location>
        <begin position="245"/>
        <end position="265"/>
    </location>
</feature>
<dbReference type="AlphaFoldDB" id="D8JCD0"/>
<evidence type="ECO:0000313" key="12">
    <source>
        <dbReference type="Proteomes" id="UP000000390"/>
    </source>
</evidence>
<dbReference type="Proteomes" id="UP000000390">
    <property type="component" value="Plasmid 2"/>
</dbReference>
<evidence type="ECO:0000256" key="7">
    <source>
        <dbReference type="ARBA" id="ARBA00023136"/>
    </source>
</evidence>
<evidence type="ECO:0000256" key="3">
    <source>
        <dbReference type="ARBA" id="ARBA00022448"/>
    </source>
</evidence>
<dbReference type="Proteomes" id="UP000011645">
    <property type="component" value="Unassembled WGS sequence"/>
</dbReference>
<evidence type="ECO:0000313" key="10">
    <source>
        <dbReference type="EMBL" id="ADJ17037.1"/>
    </source>
</evidence>
<dbReference type="EMBL" id="CP002064">
    <property type="protein sequence ID" value="ADJ17037.1"/>
    <property type="molecule type" value="Genomic_DNA"/>
</dbReference>
<keyword evidence="10" id="KW-0614">Plasmid</keyword>
<dbReference type="EMBL" id="AOHV01000019">
    <property type="protein sequence ID" value="ELY38800.1"/>
    <property type="molecule type" value="Genomic_DNA"/>
</dbReference>
<dbReference type="OrthoDB" id="45815at2157"/>
<evidence type="ECO:0000256" key="6">
    <source>
        <dbReference type="ARBA" id="ARBA00022989"/>
    </source>
</evidence>
<gene>
    <name evidence="10" type="ordered locus">HacjB3_18473</name>
    <name evidence="11" type="ORF">C497_06444</name>
</gene>
<evidence type="ECO:0000259" key="9">
    <source>
        <dbReference type="PROSITE" id="PS50928"/>
    </source>
</evidence>
<geneLocation type="plasmid" evidence="10 12">
    <name>2</name>
</geneLocation>
<dbReference type="PATRIC" id="fig|795797.18.peg.3583"/>
<evidence type="ECO:0000256" key="4">
    <source>
        <dbReference type="ARBA" id="ARBA00022475"/>
    </source>
</evidence>
<keyword evidence="13" id="KW-1185">Reference proteome</keyword>
<feature type="transmembrane region" description="Helical" evidence="8">
    <location>
        <begin position="187"/>
        <end position="209"/>
    </location>
</feature>
<comment type="similarity">
    <text evidence="2">Belongs to the binding-protein-dependent transport system permease family. CysTW subfamily.</text>
</comment>
<feature type="transmembrane region" description="Helical" evidence="8">
    <location>
        <begin position="21"/>
        <end position="44"/>
    </location>
</feature>
<organism evidence="10 12">
    <name type="scientific">Halalkalicoccus jeotgali (strain DSM 18796 / CECT 7217 / JCM 14584 / KCTC 4019 / B3)</name>
    <dbReference type="NCBI Taxonomy" id="795797"/>
    <lineage>
        <taxon>Archaea</taxon>
        <taxon>Methanobacteriati</taxon>
        <taxon>Methanobacteriota</taxon>
        <taxon>Stenosarchaea group</taxon>
        <taxon>Halobacteria</taxon>
        <taxon>Halobacteriales</taxon>
        <taxon>Halococcaceae</taxon>
        <taxon>Halalkalicoccus</taxon>
    </lineage>
</organism>
<keyword evidence="6 8" id="KW-1133">Transmembrane helix</keyword>
<reference evidence="11 13" key="2">
    <citation type="journal article" date="2014" name="PLoS Genet.">
        <title>Phylogenetically driven sequencing of extremely halophilic archaea reveals strategies for static and dynamic osmo-response.</title>
        <authorList>
            <person name="Becker E.A."/>
            <person name="Seitzer P.M."/>
            <person name="Tritt A."/>
            <person name="Larsen D."/>
            <person name="Krusor M."/>
            <person name="Yao A.I."/>
            <person name="Wu D."/>
            <person name="Madern D."/>
            <person name="Eisen J.A."/>
            <person name="Darling A.E."/>
            <person name="Facciotti M.T."/>
        </authorList>
    </citation>
    <scope>NUCLEOTIDE SEQUENCE [LARGE SCALE GENOMIC DNA]</scope>
    <source>
        <strain evidence="11">B3</strain>
        <strain evidence="13">DSM 18796 / CECT 7217 / JCM 14584 / KCTC 4019 / B3</strain>
    </source>
</reference>
<keyword evidence="3 8" id="KW-0813">Transport</keyword>
<dbReference type="Pfam" id="PF00528">
    <property type="entry name" value="BPD_transp_1"/>
    <property type="match status" value="1"/>
</dbReference>
<evidence type="ECO:0000256" key="1">
    <source>
        <dbReference type="ARBA" id="ARBA00004651"/>
    </source>
</evidence>
<dbReference type="PROSITE" id="PS50928">
    <property type="entry name" value="ABC_TM1"/>
    <property type="match status" value="1"/>
</dbReference>